<dbReference type="SUPFAM" id="SSF75005">
    <property type="entry name" value="Arabinanase/levansucrase/invertase"/>
    <property type="match status" value="1"/>
</dbReference>
<feature type="signal peptide" evidence="7">
    <location>
        <begin position="1"/>
        <end position="34"/>
    </location>
</feature>
<evidence type="ECO:0000256" key="2">
    <source>
        <dbReference type="ARBA" id="ARBA00022801"/>
    </source>
</evidence>
<dbReference type="AlphaFoldDB" id="C0INJ3"/>
<dbReference type="GO" id="GO:0004553">
    <property type="term" value="F:hydrolase activity, hydrolyzing O-glycosyl compounds"/>
    <property type="evidence" value="ECO:0007669"/>
    <property type="project" value="InterPro"/>
</dbReference>
<evidence type="ECO:0000256" key="5">
    <source>
        <dbReference type="PIRSR" id="PIRSR606710-2"/>
    </source>
</evidence>
<gene>
    <name evidence="9" type="ORF">AKSOIL_0264</name>
</gene>
<dbReference type="EMBL" id="EU408352">
    <property type="protein sequence ID" value="ACN58879.1"/>
    <property type="molecule type" value="Genomic_DNA"/>
</dbReference>
<name>C0INJ3_9BACT</name>
<keyword evidence="3 6" id="KW-0326">Glycosidase</keyword>
<keyword evidence="7" id="KW-0732">Signal</keyword>
<dbReference type="Pfam" id="PF17851">
    <property type="entry name" value="GH43_C2"/>
    <property type="match status" value="1"/>
</dbReference>
<dbReference type="Pfam" id="PF04616">
    <property type="entry name" value="Glyco_hydro_43"/>
    <property type="match status" value="1"/>
</dbReference>
<dbReference type="InterPro" id="IPR006710">
    <property type="entry name" value="Glyco_hydro_43"/>
</dbReference>
<dbReference type="InterPro" id="IPR041542">
    <property type="entry name" value="GH43_C2"/>
</dbReference>
<evidence type="ECO:0000256" key="6">
    <source>
        <dbReference type="RuleBase" id="RU361187"/>
    </source>
</evidence>
<dbReference type="InterPro" id="IPR023296">
    <property type="entry name" value="Glyco_hydro_beta-prop_sf"/>
</dbReference>
<sequence length="549" mass="59845">MQGNPMNAAVAIRAASVAASVAILSLLAAAGAQAATDAAYTNPILSGFHADPSVCRVGDDYYLATSSFEYFPGVPIFHSKDLVHWRQIGHALTRASQLPMAHTRSSQGIYAPTLRCHGGTFYMVTTNMEGGGAFYVHTKDPAGPWSEPVWLNDKSWGMDPSLFFDDDGKVYYTRHGGGEHGGVYQARIDLRAGKLLEQPRLIWSGTGGVWPEGPHLYKHDGLYYLMISEGGTSYNHSLTMARSKSPFGPFEAAPSNPILTHRGHPELPLQATGHGDLVQTPDGKWWVTLLGIRPQSQRHHLGRETLLAPAAWNNQGWLTVNDGAPLQLKMPAAGLPPSAPWPAEPVRDDFDAPTLALQWTQLRGPGDGLWSLGERAGVLRLKGRHVTMNDIAQPAFVGRRQEHLRMRAATRLEFRPDSPSQAAGLVLRQNENNYYELRITGAPRRRLELITRVAGVTALQATAALPPDAGPVVLQVESWPDRYEFSYKLGDKDGQPATQLGVAPTAPLTSELAGGFTGVFIGMYAEGADKNKSMPPADFAWFDYQTIEK</sequence>
<dbReference type="Gene3D" id="2.60.120.200">
    <property type="match status" value="1"/>
</dbReference>
<feature type="domain" description="Beta-xylosidase C-terminal Concanavalin A-like" evidence="8">
    <location>
        <begin position="347"/>
        <end position="545"/>
    </location>
</feature>
<feature type="active site" description="Proton donor" evidence="4">
    <location>
        <position position="212"/>
    </location>
</feature>
<comment type="similarity">
    <text evidence="1 6">Belongs to the glycosyl hydrolase 43 family.</text>
</comment>
<dbReference type="InterPro" id="IPR013320">
    <property type="entry name" value="ConA-like_dom_sf"/>
</dbReference>
<accession>C0INJ3</accession>
<evidence type="ECO:0000256" key="1">
    <source>
        <dbReference type="ARBA" id="ARBA00009865"/>
    </source>
</evidence>
<dbReference type="CDD" id="cd18617">
    <property type="entry name" value="GH43_XynB-like"/>
    <property type="match status" value="1"/>
</dbReference>
<dbReference type="PANTHER" id="PTHR42812">
    <property type="entry name" value="BETA-XYLOSIDASE"/>
    <property type="match status" value="1"/>
</dbReference>
<feature type="chain" id="PRO_5002898947" evidence="7">
    <location>
        <begin position="35"/>
        <end position="549"/>
    </location>
</feature>
<protein>
    <submittedName>
        <fullName evidence="9">Beta-xylosidase</fullName>
    </submittedName>
</protein>
<proteinExistence type="inferred from homology"/>
<organism evidence="9">
    <name type="scientific">uncultured bacterium BLR13</name>
    <dbReference type="NCBI Taxonomy" id="506515"/>
    <lineage>
        <taxon>Bacteria</taxon>
        <taxon>environmental samples</taxon>
    </lineage>
</organism>
<feature type="active site" description="Proton acceptor" evidence="4">
    <location>
        <position position="51"/>
    </location>
</feature>
<dbReference type="SUPFAM" id="SSF49899">
    <property type="entry name" value="Concanavalin A-like lectins/glucanases"/>
    <property type="match status" value="1"/>
</dbReference>
<dbReference type="Gene3D" id="2.115.10.20">
    <property type="entry name" value="Glycosyl hydrolase domain, family 43"/>
    <property type="match status" value="1"/>
</dbReference>
<dbReference type="InterPro" id="IPR051795">
    <property type="entry name" value="Glycosyl_Hydrlase_43"/>
</dbReference>
<evidence type="ECO:0000256" key="3">
    <source>
        <dbReference type="ARBA" id="ARBA00023295"/>
    </source>
</evidence>
<evidence type="ECO:0000259" key="8">
    <source>
        <dbReference type="Pfam" id="PF17851"/>
    </source>
</evidence>
<evidence type="ECO:0000313" key="9">
    <source>
        <dbReference type="EMBL" id="ACN58879.1"/>
    </source>
</evidence>
<keyword evidence="2 6" id="KW-0378">Hydrolase</keyword>
<dbReference type="CAZy" id="GH43">
    <property type="family name" value="Glycoside Hydrolase Family 43"/>
</dbReference>
<evidence type="ECO:0000256" key="4">
    <source>
        <dbReference type="PIRSR" id="PIRSR606710-1"/>
    </source>
</evidence>
<reference evidence="9" key="1">
    <citation type="journal article" date="2009" name="ISME J.">
        <title>Functional metagenomics reveals diverse beta-lactamases in a remote Alaskan soil.</title>
        <authorList>
            <person name="Allen H.K."/>
            <person name="Moe L.A."/>
            <person name="Rodbumrer J."/>
            <person name="Gaarder A."/>
            <person name="Handelsman J."/>
        </authorList>
    </citation>
    <scope>NUCLEOTIDE SEQUENCE</scope>
</reference>
<dbReference type="GO" id="GO:0005975">
    <property type="term" value="P:carbohydrate metabolic process"/>
    <property type="evidence" value="ECO:0007669"/>
    <property type="project" value="InterPro"/>
</dbReference>
<dbReference type="PANTHER" id="PTHR42812:SF12">
    <property type="entry name" value="BETA-XYLOSIDASE-RELATED"/>
    <property type="match status" value="1"/>
</dbReference>
<feature type="site" description="Important for catalytic activity, responsible for pKa modulation of the active site Glu and correct orientation of both the proton donor and substrate" evidence="5">
    <location>
        <position position="159"/>
    </location>
</feature>
<evidence type="ECO:0000256" key="7">
    <source>
        <dbReference type="SAM" id="SignalP"/>
    </source>
</evidence>